<gene>
    <name evidence="1" type="ORF">CPB83DRAFT_741876</name>
</gene>
<accession>A0A9P6E531</accession>
<sequence>FTTEINNVRRRITESSVEMVAMACHTDSHFTAFVYHLGHTNVEYGDSLHGSPPFDILPILQWIFGGLAAQLITGIVNGVIRRQGLGSGEGSCGVACHNFIERAVNARPGLNPWSGDRARIFRDAALEDLLQVNHIASLKEEEFHEWVVAALSQVERADEAEEQSLSIAVGFRDFNMYIPMVSIVTFNLD</sequence>
<evidence type="ECO:0000313" key="1">
    <source>
        <dbReference type="EMBL" id="KAF9522672.1"/>
    </source>
</evidence>
<dbReference type="AlphaFoldDB" id="A0A9P6E531"/>
<proteinExistence type="predicted"/>
<keyword evidence="2" id="KW-1185">Reference proteome</keyword>
<protein>
    <submittedName>
        <fullName evidence="1">Uncharacterized protein</fullName>
    </submittedName>
</protein>
<dbReference type="OrthoDB" id="2895913at2759"/>
<dbReference type="Proteomes" id="UP000807306">
    <property type="component" value="Unassembled WGS sequence"/>
</dbReference>
<evidence type="ECO:0000313" key="2">
    <source>
        <dbReference type="Proteomes" id="UP000807306"/>
    </source>
</evidence>
<dbReference type="EMBL" id="MU157937">
    <property type="protein sequence ID" value="KAF9522672.1"/>
    <property type="molecule type" value="Genomic_DNA"/>
</dbReference>
<comment type="caution">
    <text evidence="1">The sequence shown here is derived from an EMBL/GenBank/DDBJ whole genome shotgun (WGS) entry which is preliminary data.</text>
</comment>
<name>A0A9P6E531_9AGAR</name>
<feature type="non-terminal residue" evidence="1">
    <location>
        <position position="1"/>
    </location>
</feature>
<organism evidence="1 2">
    <name type="scientific">Crepidotus variabilis</name>
    <dbReference type="NCBI Taxonomy" id="179855"/>
    <lineage>
        <taxon>Eukaryota</taxon>
        <taxon>Fungi</taxon>
        <taxon>Dikarya</taxon>
        <taxon>Basidiomycota</taxon>
        <taxon>Agaricomycotina</taxon>
        <taxon>Agaricomycetes</taxon>
        <taxon>Agaricomycetidae</taxon>
        <taxon>Agaricales</taxon>
        <taxon>Agaricineae</taxon>
        <taxon>Crepidotaceae</taxon>
        <taxon>Crepidotus</taxon>
    </lineage>
</organism>
<feature type="non-terminal residue" evidence="1">
    <location>
        <position position="189"/>
    </location>
</feature>
<reference evidence="1" key="1">
    <citation type="submission" date="2020-11" db="EMBL/GenBank/DDBJ databases">
        <authorList>
            <consortium name="DOE Joint Genome Institute"/>
            <person name="Ahrendt S."/>
            <person name="Riley R."/>
            <person name="Andreopoulos W."/>
            <person name="Labutti K."/>
            <person name="Pangilinan J."/>
            <person name="Ruiz-Duenas F.J."/>
            <person name="Barrasa J.M."/>
            <person name="Sanchez-Garcia M."/>
            <person name="Camarero S."/>
            <person name="Miyauchi S."/>
            <person name="Serrano A."/>
            <person name="Linde D."/>
            <person name="Babiker R."/>
            <person name="Drula E."/>
            <person name="Ayuso-Fernandez I."/>
            <person name="Pacheco R."/>
            <person name="Padilla G."/>
            <person name="Ferreira P."/>
            <person name="Barriuso J."/>
            <person name="Kellner H."/>
            <person name="Castanera R."/>
            <person name="Alfaro M."/>
            <person name="Ramirez L."/>
            <person name="Pisabarro A.G."/>
            <person name="Kuo A."/>
            <person name="Tritt A."/>
            <person name="Lipzen A."/>
            <person name="He G."/>
            <person name="Yan M."/>
            <person name="Ng V."/>
            <person name="Cullen D."/>
            <person name="Martin F."/>
            <person name="Rosso M.-N."/>
            <person name="Henrissat B."/>
            <person name="Hibbett D."/>
            <person name="Martinez A.T."/>
            <person name="Grigoriev I.V."/>
        </authorList>
    </citation>
    <scope>NUCLEOTIDE SEQUENCE</scope>
    <source>
        <strain evidence="1">CBS 506.95</strain>
    </source>
</reference>